<dbReference type="InterPro" id="IPR000719">
    <property type="entry name" value="Prot_kinase_dom"/>
</dbReference>
<evidence type="ECO:0000256" key="12">
    <source>
        <dbReference type="ARBA" id="ARBA00022777"/>
    </source>
</evidence>
<feature type="transmembrane region" description="Helical" evidence="20">
    <location>
        <begin position="16"/>
        <end position="36"/>
    </location>
</feature>
<evidence type="ECO:0000256" key="13">
    <source>
        <dbReference type="ARBA" id="ARBA00022840"/>
    </source>
</evidence>
<organism evidence="22 23">
    <name type="scientific">Quercus rubra</name>
    <name type="common">Northern red oak</name>
    <name type="synonym">Quercus borealis</name>
    <dbReference type="NCBI Taxonomy" id="3512"/>
    <lineage>
        <taxon>Eukaryota</taxon>
        <taxon>Viridiplantae</taxon>
        <taxon>Streptophyta</taxon>
        <taxon>Embryophyta</taxon>
        <taxon>Tracheophyta</taxon>
        <taxon>Spermatophyta</taxon>
        <taxon>Magnoliopsida</taxon>
        <taxon>eudicotyledons</taxon>
        <taxon>Gunneridae</taxon>
        <taxon>Pentapetalae</taxon>
        <taxon>rosids</taxon>
        <taxon>fabids</taxon>
        <taxon>Fagales</taxon>
        <taxon>Fagaceae</taxon>
        <taxon>Quercus</taxon>
    </lineage>
</organism>
<name>A0AAN7IZY3_QUERU</name>
<evidence type="ECO:0000256" key="3">
    <source>
        <dbReference type="ARBA" id="ARBA00022475"/>
    </source>
</evidence>
<dbReference type="InterPro" id="IPR011009">
    <property type="entry name" value="Kinase-like_dom_sf"/>
</dbReference>
<dbReference type="InterPro" id="IPR032675">
    <property type="entry name" value="LRR_dom_sf"/>
</dbReference>
<dbReference type="Pfam" id="PF07714">
    <property type="entry name" value="PK_Tyr_Ser-Thr"/>
    <property type="match status" value="1"/>
</dbReference>
<dbReference type="EC" id="2.7.11.1" evidence="2"/>
<dbReference type="Proteomes" id="UP001324115">
    <property type="component" value="Unassembled WGS sequence"/>
</dbReference>
<keyword evidence="5" id="KW-0597">Phosphoprotein</keyword>
<evidence type="ECO:0000256" key="2">
    <source>
        <dbReference type="ARBA" id="ARBA00012513"/>
    </source>
</evidence>
<keyword evidence="17" id="KW-0325">Glycoprotein</keyword>
<dbReference type="InterPro" id="IPR051809">
    <property type="entry name" value="Plant_receptor-like_S/T_kinase"/>
</dbReference>
<evidence type="ECO:0000256" key="17">
    <source>
        <dbReference type="ARBA" id="ARBA00023180"/>
    </source>
</evidence>
<evidence type="ECO:0000256" key="7">
    <source>
        <dbReference type="ARBA" id="ARBA00022679"/>
    </source>
</evidence>
<keyword evidence="13" id="KW-0067">ATP-binding</keyword>
<dbReference type="FunFam" id="3.80.10.10:FF:000095">
    <property type="entry name" value="LRR receptor-like serine/threonine-protein kinase GSO1"/>
    <property type="match status" value="2"/>
</dbReference>
<dbReference type="Pfam" id="PF23598">
    <property type="entry name" value="LRR_14"/>
    <property type="match status" value="1"/>
</dbReference>
<reference evidence="22 23" key="1">
    <citation type="journal article" date="2023" name="G3 (Bethesda)">
        <title>A haplotype-resolved chromosome-scale genome for Quercus rubra L. provides insights into the genetics of adaptive traits for red oak species.</title>
        <authorList>
            <person name="Kapoor B."/>
            <person name="Jenkins J."/>
            <person name="Schmutz J."/>
            <person name="Zhebentyayeva T."/>
            <person name="Kuelheim C."/>
            <person name="Coggeshall M."/>
            <person name="Heim C."/>
            <person name="Lasky J.R."/>
            <person name="Leites L."/>
            <person name="Islam-Faridi N."/>
            <person name="Romero-Severson J."/>
            <person name="DeLeo V.L."/>
            <person name="Lucas S.M."/>
            <person name="Lazic D."/>
            <person name="Gailing O."/>
            <person name="Carlson J."/>
            <person name="Staton M."/>
        </authorList>
    </citation>
    <scope>NUCLEOTIDE SEQUENCE [LARGE SCALE GENOMIC DNA]</scope>
    <source>
        <strain evidence="22">Pseudo-F2</strain>
    </source>
</reference>
<dbReference type="SUPFAM" id="SSF52047">
    <property type="entry name" value="RNI-like"/>
    <property type="match status" value="1"/>
</dbReference>
<evidence type="ECO:0000256" key="20">
    <source>
        <dbReference type="SAM" id="Phobius"/>
    </source>
</evidence>
<keyword evidence="3" id="KW-1003">Cell membrane</keyword>
<keyword evidence="15 20" id="KW-0472">Membrane</keyword>
<dbReference type="FunFam" id="1.10.510.10:FF:000358">
    <property type="entry name" value="Putative leucine-rich repeat receptor-like serine/threonine-protein kinase"/>
    <property type="match status" value="1"/>
</dbReference>
<evidence type="ECO:0000256" key="9">
    <source>
        <dbReference type="ARBA" id="ARBA00022729"/>
    </source>
</evidence>
<feature type="domain" description="Protein kinase" evidence="21">
    <location>
        <begin position="553"/>
        <end position="838"/>
    </location>
</feature>
<evidence type="ECO:0000256" key="1">
    <source>
        <dbReference type="ARBA" id="ARBA00004162"/>
    </source>
</evidence>
<dbReference type="InterPro" id="IPR055414">
    <property type="entry name" value="LRR_R13L4/SHOC2-like"/>
</dbReference>
<comment type="caution">
    <text evidence="22">The sequence shown here is derived from an EMBL/GenBank/DDBJ whole genome shotgun (WGS) entry which is preliminary data.</text>
</comment>
<keyword evidence="10" id="KW-0677">Repeat</keyword>
<dbReference type="GO" id="GO:0005524">
    <property type="term" value="F:ATP binding"/>
    <property type="evidence" value="ECO:0007669"/>
    <property type="project" value="UniProtKB-KW"/>
</dbReference>
<keyword evidence="11" id="KW-0547">Nucleotide-binding</keyword>
<keyword evidence="14 20" id="KW-1133">Transmembrane helix</keyword>
<evidence type="ECO:0000256" key="6">
    <source>
        <dbReference type="ARBA" id="ARBA00022614"/>
    </source>
</evidence>
<dbReference type="Gene3D" id="1.10.510.10">
    <property type="entry name" value="Transferase(Phosphotransferase) domain 1"/>
    <property type="match status" value="1"/>
</dbReference>
<evidence type="ECO:0000256" key="15">
    <source>
        <dbReference type="ARBA" id="ARBA00023136"/>
    </source>
</evidence>
<dbReference type="SUPFAM" id="SSF52058">
    <property type="entry name" value="L domain-like"/>
    <property type="match status" value="1"/>
</dbReference>
<keyword evidence="16" id="KW-0675">Receptor</keyword>
<comment type="catalytic activity">
    <reaction evidence="19">
        <text>L-seryl-[protein] + ATP = O-phospho-L-seryl-[protein] + ADP + H(+)</text>
        <dbReference type="Rhea" id="RHEA:17989"/>
        <dbReference type="Rhea" id="RHEA-COMP:9863"/>
        <dbReference type="Rhea" id="RHEA-COMP:11604"/>
        <dbReference type="ChEBI" id="CHEBI:15378"/>
        <dbReference type="ChEBI" id="CHEBI:29999"/>
        <dbReference type="ChEBI" id="CHEBI:30616"/>
        <dbReference type="ChEBI" id="CHEBI:83421"/>
        <dbReference type="ChEBI" id="CHEBI:456216"/>
        <dbReference type="EC" id="2.7.11.1"/>
    </reaction>
</comment>
<keyword evidence="12" id="KW-0418">Kinase</keyword>
<keyword evidence="4" id="KW-0723">Serine/threonine-protein kinase</keyword>
<dbReference type="PROSITE" id="PS51450">
    <property type="entry name" value="LRR"/>
    <property type="match status" value="1"/>
</dbReference>
<dbReference type="GO" id="GO:0005886">
    <property type="term" value="C:plasma membrane"/>
    <property type="evidence" value="ECO:0007669"/>
    <property type="project" value="UniProtKB-SubCell"/>
</dbReference>
<evidence type="ECO:0000259" key="21">
    <source>
        <dbReference type="PROSITE" id="PS50011"/>
    </source>
</evidence>
<evidence type="ECO:0000256" key="19">
    <source>
        <dbReference type="ARBA" id="ARBA00048679"/>
    </source>
</evidence>
<dbReference type="PROSITE" id="PS50011">
    <property type="entry name" value="PROTEIN_KINASE_DOM"/>
    <property type="match status" value="1"/>
</dbReference>
<dbReference type="InterPro" id="IPR001245">
    <property type="entry name" value="Ser-Thr/Tyr_kinase_cat_dom"/>
</dbReference>
<keyword evidence="7" id="KW-0808">Transferase</keyword>
<evidence type="ECO:0000256" key="18">
    <source>
        <dbReference type="ARBA" id="ARBA00047899"/>
    </source>
</evidence>
<dbReference type="AlphaFoldDB" id="A0AAN7IZY3"/>
<dbReference type="Gene3D" id="3.80.10.10">
    <property type="entry name" value="Ribonuclease Inhibitor"/>
    <property type="match status" value="2"/>
</dbReference>
<evidence type="ECO:0000256" key="16">
    <source>
        <dbReference type="ARBA" id="ARBA00023170"/>
    </source>
</evidence>
<evidence type="ECO:0000256" key="14">
    <source>
        <dbReference type="ARBA" id="ARBA00022989"/>
    </source>
</evidence>
<accession>A0AAN7IZY3</accession>
<dbReference type="InterPro" id="IPR001611">
    <property type="entry name" value="Leu-rich_rpt"/>
</dbReference>
<dbReference type="InterPro" id="IPR003591">
    <property type="entry name" value="Leu-rich_rpt_typical-subtyp"/>
</dbReference>
<evidence type="ECO:0000313" key="23">
    <source>
        <dbReference type="Proteomes" id="UP001324115"/>
    </source>
</evidence>
<sequence length="838" mass="93208">MGLCSHLSSAPPSSSFSMHAFILLWCFGLFLTFMVGRNNETDRLALLDFKGKISKDLLGVMSSWNDSIHFCQWKEIGRLHRLRVLQLNNNTINETIPSNLSSCANLILFHATINNLVGEIPTKLGTLSKLQILAIHKNSLTGIIPSSFGNLSSLKGLSIAYNNLGGSIPDSFGQLTKLKVFAVASNRLFGTIPLSFFNISSITKIDVGVNQIRGHLPLDIGITLPSLEIFFISNNQFIGSIPISISSASNLHILNLSGNKLTGKVPSLEKLNSVRLFSITENQLGNGGANDLTFLCSLSNATNLRDLEINTNNFGGELPKCIGNISTTLTFFYLNKNKISGNIPSVIGNLINLEDIEMWNNKFSGDNNLQGSIHSSLSQRQNLITFHLPRNNLSGIISSQVIDLSFSLNSLDLSGNQFTGVLPMEIGNLKNLEDLDISENMLFGKIPASLASCVKLEFSAMRRNFFQGFVPSSWESLRGLEHLDLSNNNFSGMIPKLLESFDFLKLLNLSYNHFEGEVPTNGVFKNASATSIKGNGKLCRGIPKFQLPNYNNKKSMKRKLTLTLMSVYKGILDQYKHTVAIKVLNLGCHGASKSFKAECEALRNIRHRNLVKVLTVCSGFDYQGHDFKALAYKFMGNGNLDEWLHPTPRKINEAFEKQRKLSLLQRLNIAIDVASALDYLHHHCETPIVHCDLKPSNVLLDDEMIGHVSYFELARILHDIVHDSSTNQSSSIGVKGMVGYTSPEYGMGNKVSIYGDVYSYDILLLEMFTGKKPIDNSFHDCLNLHDFVMQRRHVEAESITHKYYNSSTKPKFYKNTRLIGKIIEKTSLANFYSKTHVT</sequence>
<keyword evidence="9" id="KW-0732">Signal</keyword>
<evidence type="ECO:0000256" key="8">
    <source>
        <dbReference type="ARBA" id="ARBA00022692"/>
    </source>
</evidence>
<keyword evidence="6" id="KW-0433">Leucine-rich repeat</keyword>
<dbReference type="InterPro" id="IPR008271">
    <property type="entry name" value="Ser/Thr_kinase_AS"/>
</dbReference>
<dbReference type="Pfam" id="PF00560">
    <property type="entry name" value="LRR_1"/>
    <property type="match status" value="4"/>
</dbReference>
<proteinExistence type="predicted"/>
<evidence type="ECO:0000256" key="4">
    <source>
        <dbReference type="ARBA" id="ARBA00022527"/>
    </source>
</evidence>
<keyword evidence="8 20" id="KW-0812">Transmembrane</keyword>
<protein>
    <recommendedName>
        <fullName evidence="2">non-specific serine/threonine protein kinase</fullName>
        <ecNumber evidence="2">2.7.11.1</ecNumber>
    </recommendedName>
</protein>
<dbReference type="Gene3D" id="3.30.200.20">
    <property type="entry name" value="Phosphorylase Kinase, domain 1"/>
    <property type="match status" value="1"/>
</dbReference>
<evidence type="ECO:0000313" key="22">
    <source>
        <dbReference type="EMBL" id="KAK4592286.1"/>
    </source>
</evidence>
<dbReference type="PROSITE" id="PS00108">
    <property type="entry name" value="PROTEIN_KINASE_ST"/>
    <property type="match status" value="1"/>
</dbReference>
<gene>
    <name evidence="22" type="ORF">RGQ29_016709</name>
</gene>
<keyword evidence="23" id="KW-1185">Reference proteome</keyword>
<dbReference type="PANTHER" id="PTHR27008">
    <property type="entry name" value="OS04G0122200 PROTEIN"/>
    <property type="match status" value="1"/>
</dbReference>
<dbReference type="SMART" id="SM00220">
    <property type="entry name" value="S_TKc"/>
    <property type="match status" value="1"/>
</dbReference>
<dbReference type="PANTHER" id="PTHR27008:SF577">
    <property type="entry name" value="PROTEIN KINASE DOMAIN-CONTAINING PROTEIN"/>
    <property type="match status" value="1"/>
</dbReference>
<dbReference type="GO" id="GO:0004674">
    <property type="term" value="F:protein serine/threonine kinase activity"/>
    <property type="evidence" value="ECO:0007669"/>
    <property type="project" value="UniProtKB-KW"/>
</dbReference>
<comment type="subcellular location">
    <subcellularLocation>
        <location evidence="1">Cell membrane</location>
        <topology evidence="1">Single-pass membrane protein</topology>
    </subcellularLocation>
</comment>
<comment type="catalytic activity">
    <reaction evidence="18">
        <text>L-threonyl-[protein] + ATP = O-phospho-L-threonyl-[protein] + ADP + H(+)</text>
        <dbReference type="Rhea" id="RHEA:46608"/>
        <dbReference type="Rhea" id="RHEA-COMP:11060"/>
        <dbReference type="Rhea" id="RHEA-COMP:11605"/>
        <dbReference type="ChEBI" id="CHEBI:15378"/>
        <dbReference type="ChEBI" id="CHEBI:30013"/>
        <dbReference type="ChEBI" id="CHEBI:30616"/>
        <dbReference type="ChEBI" id="CHEBI:61977"/>
        <dbReference type="ChEBI" id="CHEBI:456216"/>
        <dbReference type="EC" id="2.7.11.1"/>
    </reaction>
</comment>
<evidence type="ECO:0000256" key="10">
    <source>
        <dbReference type="ARBA" id="ARBA00022737"/>
    </source>
</evidence>
<dbReference type="EMBL" id="JAXUIC010000004">
    <property type="protein sequence ID" value="KAK4592286.1"/>
    <property type="molecule type" value="Genomic_DNA"/>
</dbReference>
<evidence type="ECO:0000256" key="5">
    <source>
        <dbReference type="ARBA" id="ARBA00022553"/>
    </source>
</evidence>
<dbReference type="SMART" id="SM00369">
    <property type="entry name" value="LRR_TYP"/>
    <property type="match status" value="6"/>
</dbReference>
<evidence type="ECO:0000256" key="11">
    <source>
        <dbReference type="ARBA" id="ARBA00022741"/>
    </source>
</evidence>
<dbReference type="SUPFAM" id="SSF56112">
    <property type="entry name" value="Protein kinase-like (PK-like)"/>
    <property type="match status" value="1"/>
</dbReference>